<dbReference type="Pfam" id="PF01408">
    <property type="entry name" value="GFO_IDH_MocA"/>
    <property type="match status" value="1"/>
</dbReference>
<dbReference type="SUPFAM" id="SSF55347">
    <property type="entry name" value="Glyceraldehyde-3-phosphate dehydrogenase-like, C-terminal domain"/>
    <property type="match status" value="1"/>
</dbReference>
<dbReference type="PANTHER" id="PTHR22604:SF105">
    <property type="entry name" value="TRANS-1,2-DIHYDROBENZENE-1,2-DIOL DEHYDROGENASE"/>
    <property type="match status" value="1"/>
</dbReference>
<dbReference type="InterPro" id="IPR036291">
    <property type="entry name" value="NAD(P)-bd_dom_sf"/>
</dbReference>
<evidence type="ECO:0000256" key="2">
    <source>
        <dbReference type="ARBA" id="ARBA00023002"/>
    </source>
</evidence>
<dbReference type="Gene3D" id="3.30.360.10">
    <property type="entry name" value="Dihydrodipicolinate Reductase, domain 2"/>
    <property type="match status" value="1"/>
</dbReference>
<feature type="domain" description="Gfo/Idh/MocA-like oxidoreductase N-terminal" evidence="6">
    <location>
        <begin position="47"/>
        <end position="151"/>
    </location>
</feature>
<evidence type="ECO:0000313" key="9">
    <source>
        <dbReference type="Proteomes" id="UP001217417"/>
    </source>
</evidence>
<dbReference type="InterPro" id="IPR055170">
    <property type="entry name" value="GFO_IDH_MocA-like_dom"/>
</dbReference>
<dbReference type="Proteomes" id="UP001217417">
    <property type="component" value="Unassembled WGS sequence"/>
</dbReference>
<feature type="domain" description="GFO/IDH/MocA-like oxidoreductase" evidence="7">
    <location>
        <begin position="165"/>
        <end position="269"/>
    </location>
</feature>
<evidence type="ECO:0000256" key="3">
    <source>
        <dbReference type="ARBA" id="ARBA00038984"/>
    </source>
</evidence>
<reference evidence="8" key="1">
    <citation type="submission" date="2023-03" db="EMBL/GenBank/DDBJ databases">
        <title>Near-Complete genome sequence of Lipomyces tetrasporous NRRL Y-64009, an oleaginous yeast capable of growing on lignocellulosic hydrolysates.</title>
        <authorList>
            <consortium name="Lawrence Berkeley National Laboratory"/>
            <person name="Jagtap S.S."/>
            <person name="Liu J.-J."/>
            <person name="Walukiewicz H.E."/>
            <person name="Pangilinan J."/>
            <person name="Lipzen A."/>
            <person name="Ahrendt S."/>
            <person name="Koriabine M."/>
            <person name="Cobaugh K."/>
            <person name="Salamov A."/>
            <person name="Yoshinaga Y."/>
            <person name="Ng V."/>
            <person name="Daum C."/>
            <person name="Grigoriev I.V."/>
            <person name="Slininger P.J."/>
            <person name="Dien B.S."/>
            <person name="Jin Y.-S."/>
            <person name="Rao C.V."/>
        </authorList>
    </citation>
    <scope>NUCLEOTIDE SEQUENCE</scope>
    <source>
        <strain evidence="8">NRRL Y-64009</strain>
    </source>
</reference>
<accession>A0AAD7QS39</accession>
<dbReference type="EMBL" id="JARPMG010000005">
    <property type="protein sequence ID" value="KAJ8100482.1"/>
    <property type="molecule type" value="Genomic_DNA"/>
</dbReference>
<gene>
    <name evidence="8" type="ORF">POJ06DRAFT_105358</name>
</gene>
<comment type="similarity">
    <text evidence="1">Belongs to the Gfo/Idh/MocA family.</text>
</comment>
<evidence type="ECO:0000256" key="4">
    <source>
        <dbReference type="ARBA" id="ARBA00042988"/>
    </source>
</evidence>
<dbReference type="GeneID" id="80879138"/>
<dbReference type="AlphaFoldDB" id="A0AAD7QS39"/>
<evidence type="ECO:0000256" key="5">
    <source>
        <dbReference type="ARBA" id="ARBA00049233"/>
    </source>
</evidence>
<proteinExistence type="inferred from homology"/>
<name>A0AAD7QS39_9ASCO</name>
<dbReference type="InterPro" id="IPR000683">
    <property type="entry name" value="Gfo/Idh/MocA-like_OxRdtase_N"/>
</dbReference>
<comment type="caution">
    <text evidence="8">The sequence shown here is derived from an EMBL/GenBank/DDBJ whole genome shotgun (WGS) entry which is preliminary data.</text>
</comment>
<dbReference type="PANTHER" id="PTHR22604">
    <property type="entry name" value="OXIDOREDUCTASES"/>
    <property type="match status" value="1"/>
</dbReference>
<comment type="catalytic activity">
    <reaction evidence="5">
        <text>D-xylose + NADP(+) = D-xylono-1,5-lactone + NADPH + H(+)</text>
        <dbReference type="Rhea" id="RHEA:22000"/>
        <dbReference type="ChEBI" id="CHEBI:15378"/>
        <dbReference type="ChEBI" id="CHEBI:15867"/>
        <dbReference type="ChEBI" id="CHEBI:53455"/>
        <dbReference type="ChEBI" id="CHEBI:57783"/>
        <dbReference type="ChEBI" id="CHEBI:58349"/>
        <dbReference type="EC" id="1.1.1.179"/>
    </reaction>
</comment>
<keyword evidence="9" id="KW-1185">Reference proteome</keyword>
<dbReference type="Gene3D" id="3.40.50.720">
    <property type="entry name" value="NAD(P)-binding Rossmann-like Domain"/>
    <property type="match status" value="1"/>
</dbReference>
<dbReference type="EC" id="1.1.1.179" evidence="3"/>
<dbReference type="SUPFAM" id="SSF51735">
    <property type="entry name" value="NAD(P)-binding Rossmann-fold domains"/>
    <property type="match status" value="1"/>
</dbReference>
<organism evidence="8 9">
    <name type="scientific">Lipomyces tetrasporus</name>
    <dbReference type="NCBI Taxonomy" id="54092"/>
    <lineage>
        <taxon>Eukaryota</taxon>
        <taxon>Fungi</taxon>
        <taxon>Dikarya</taxon>
        <taxon>Ascomycota</taxon>
        <taxon>Saccharomycotina</taxon>
        <taxon>Lipomycetes</taxon>
        <taxon>Lipomycetales</taxon>
        <taxon>Lipomycetaceae</taxon>
        <taxon>Lipomyces</taxon>
    </lineage>
</organism>
<evidence type="ECO:0000259" key="6">
    <source>
        <dbReference type="Pfam" id="PF01408"/>
    </source>
</evidence>
<dbReference type="Pfam" id="PF22725">
    <property type="entry name" value="GFO_IDH_MocA_C3"/>
    <property type="match status" value="1"/>
</dbReference>
<evidence type="ECO:0000259" key="7">
    <source>
        <dbReference type="Pfam" id="PF22725"/>
    </source>
</evidence>
<sequence length="391" mass="43703">MSLSPVRLYNLIIAKHPRPTASDAAERLVAPLKLGILSAAAIAPRAIINPAKLMPDKVQIYSVAARDPARAKEFAKKYAIPQIHDSYEDLIADPEVEAVYIPLPNGLHYEWTLKCIEHGKPVLLEKPATSNAAQAEKLFEIAKEKGVLVVEAFHWWFHPAAKLVKEIVSNKEEFGEVEKFEGSLCVSHFFNDDDIRFDFALAGGSLMDMGCYPISWMRYYLGENPAAVKSLELEVYPKDAKIDGFASVEYSFASSEKKKAIVHCGLRTPLSTLWRIGFIPKMIITSNKKDLVYTMPLWPHVYHNISVRDIATGKVENQSCFEEGKETWSTYAFQLEAFADSVKGGKTVPLFSSEDSVENMKAVDMAYEAVCITEARFIIACLTFLISARLL</sequence>
<protein>
    <recommendedName>
        <fullName evidence="3">D-xylose 1-dehydrogenase (NADP(+), D-xylono-1,5-lactone-forming)</fullName>
        <ecNumber evidence="3">1.1.1.179</ecNumber>
    </recommendedName>
    <alternativeName>
        <fullName evidence="4">D-xylose-NADP dehydrogenase</fullName>
    </alternativeName>
</protein>
<dbReference type="RefSeq" id="XP_056043932.1">
    <property type="nucleotide sequence ID" value="XM_056183972.1"/>
</dbReference>
<dbReference type="InterPro" id="IPR050984">
    <property type="entry name" value="Gfo/Idh/MocA_domain"/>
</dbReference>
<keyword evidence="2" id="KW-0560">Oxidoreductase</keyword>
<evidence type="ECO:0000256" key="1">
    <source>
        <dbReference type="ARBA" id="ARBA00010928"/>
    </source>
</evidence>
<dbReference type="GO" id="GO:0047837">
    <property type="term" value="F:D-xylose 1-dehydrogenase (NADP+) activity"/>
    <property type="evidence" value="ECO:0007669"/>
    <property type="project" value="UniProtKB-EC"/>
</dbReference>
<evidence type="ECO:0000313" key="8">
    <source>
        <dbReference type="EMBL" id="KAJ8100482.1"/>
    </source>
</evidence>
<dbReference type="GO" id="GO:0000166">
    <property type="term" value="F:nucleotide binding"/>
    <property type="evidence" value="ECO:0007669"/>
    <property type="project" value="InterPro"/>
</dbReference>